<dbReference type="CDD" id="cd16461">
    <property type="entry name" value="RING-H2_EL5-like"/>
    <property type="match status" value="2"/>
</dbReference>
<keyword evidence="22" id="KW-1185">Reference proteome</keyword>
<evidence type="ECO:0000256" key="8">
    <source>
        <dbReference type="ARBA" id="ARBA00022771"/>
    </source>
</evidence>
<reference evidence="21 22" key="1">
    <citation type="submission" date="2021-03" db="EMBL/GenBank/DDBJ databases">
        <authorList>
            <person name="King G.J."/>
            <person name="Bancroft I."/>
            <person name="Baten A."/>
            <person name="Bloomfield J."/>
            <person name="Borpatragohain P."/>
            <person name="He Z."/>
            <person name="Irish N."/>
            <person name="Irwin J."/>
            <person name="Liu K."/>
            <person name="Mauleon R.P."/>
            <person name="Moore J."/>
            <person name="Morris R."/>
            <person name="Ostergaard L."/>
            <person name="Wang B."/>
            <person name="Wells R."/>
        </authorList>
    </citation>
    <scope>NUCLEOTIDE SEQUENCE [LARGE SCALE GENOMIC DNA]</scope>
    <source>
        <strain evidence="21">R-o-18</strain>
        <tissue evidence="21">Leaf</tissue>
    </source>
</reference>
<dbReference type="EMBL" id="JADBGQ010000004">
    <property type="protein sequence ID" value="KAG5402573.1"/>
    <property type="molecule type" value="Genomic_DNA"/>
</dbReference>
<dbReference type="Proteomes" id="UP000823674">
    <property type="component" value="Chromosome A04"/>
</dbReference>
<proteinExistence type="inferred from homology"/>
<evidence type="ECO:0000256" key="4">
    <source>
        <dbReference type="ARBA" id="ARBA00022679"/>
    </source>
</evidence>
<dbReference type="Pfam" id="PF14380">
    <property type="entry name" value="WAK_assoc"/>
    <property type="match status" value="1"/>
</dbReference>
<comment type="catalytic activity">
    <reaction evidence="15">
        <text>L-threonyl-[protein] + ATP = O-phospho-L-threonyl-[protein] + ADP + H(+)</text>
        <dbReference type="Rhea" id="RHEA:46608"/>
        <dbReference type="Rhea" id="RHEA-COMP:11060"/>
        <dbReference type="Rhea" id="RHEA-COMP:11605"/>
        <dbReference type="ChEBI" id="CHEBI:15378"/>
        <dbReference type="ChEBI" id="CHEBI:30013"/>
        <dbReference type="ChEBI" id="CHEBI:30616"/>
        <dbReference type="ChEBI" id="CHEBI:61977"/>
        <dbReference type="ChEBI" id="CHEBI:456216"/>
        <dbReference type="EC" id="2.7.11.1"/>
    </reaction>
</comment>
<keyword evidence="5 18" id="KW-0812">Transmembrane</keyword>
<keyword evidence="13" id="KW-0325">Glycoprotein</keyword>
<evidence type="ECO:0000256" key="14">
    <source>
        <dbReference type="ARBA" id="ARBA00024209"/>
    </source>
</evidence>
<dbReference type="Pfam" id="PF13639">
    <property type="entry name" value="zf-RING_2"/>
    <property type="match status" value="2"/>
</dbReference>
<name>A0ABQ7MV37_BRACM</name>
<evidence type="ECO:0000256" key="1">
    <source>
        <dbReference type="ARBA" id="ARBA00000900"/>
    </source>
</evidence>
<evidence type="ECO:0000256" key="6">
    <source>
        <dbReference type="ARBA" id="ARBA00022723"/>
    </source>
</evidence>
<dbReference type="SUPFAM" id="SSF57850">
    <property type="entry name" value="RING/U-box"/>
    <property type="match status" value="2"/>
</dbReference>
<evidence type="ECO:0000256" key="5">
    <source>
        <dbReference type="ARBA" id="ARBA00022692"/>
    </source>
</evidence>
<dbReference type="InterPro" id="IPR025287">
    <property type="entry name" value="WAK_GUB"/>
</dbReference>
<feature type="domain" description="RING-type" evidence="20">
    <location>
        <begin position="671"/>
        <end position="713"/>
    </location>
</feature>
<feature type="signal peptide" evidence="19">
    <location>
        <begin position="1"/>
        <end position="20"/>
    </location>
</feature>
<keyword evidence="11 18" id="KW-1133">Transmembrane helix</keyword>
<protein>
    <recommendedName>
        <fullName evidence="20">RING-type domain-containing protein</fullName>
    </recommendedName>
</protein>
<evidence type="ECO:0000256" key="12">
    <source>
        <dbReference type="ARBA" id="ARBA00023136"/>
    </source>
</evidence>
<evidence type="ECO:0000256" key="7">
    <source>
        <dbReference type="ARBA" id="ARBA00022729"/>
    </source>
</evidence>
<dbReference type="SMART" id="SM00184">
    <property type="entry name" value="RING"/>
    <property type="match status" value="2"/>
</dbReference>
<comment type="pathway">
    <text evidence="3">Protein modification; protein ubiquitination.</text>
</comment>
<evidence type="ECO:0000259" key="20">
    <source>
        <dbReference type="PROSITE" id="PS50089"/>
    </source>
</evidence>
<dbReference type="Pfam" id="PF13947">
    <property type="entry name" value="GUB_WAK_bind"/>
    <property type="match status" value="2"/>
</dbReference>
<comment type="subcellular location">
    <subcellularLocation>
        <location evidence="2">Membrane</location>
        <topology evidence="2">Single-pass type I membrane protein</topology>
    </subcellularLocation>
</comment>
<evidence type="ECO:0000256" key="11">
    <source>
        <dbReference type="ARBA" id="ARBA00022989"/>
    </source>
</evidence>
<evidence type="ECO:0000256" key="18">
    <source>
        <dbReference type="SAM" id="Phobius"/>
    </source>
</evidence>
<dbReference type="PROSITE" id="PS50089">
    <property type="entry name" value="ZF_RING_2"/>
    <property type="match status" value="2"/>
</dbReference>
<evidence type="ECO:0000256" key="3">
    <source>
        <dbReference type="ARBA" id="ARBA00004906"/>
    </source>
</evidence>
<evidence type="ECO:0000256" key="2">
    <source>
        <dbReference type="ARBA" id="ARBA00004479"/>
    </source>
</evidence>
<evidence type="ECO:0000256" key="9">
    <source>
        <dbReference type="ARBA" id="ARBA00022786"/>
    </source>
</evidence>
<evidence type="ECO:0000313" key="22">
    <source>
        <dbReference type="Proteomes" id="UP000823674"/>
    </source>
</evidence>
<feature type="non-terminal residue" evidence="21">
    <location>
        <position position="716"/>
    </location>
</feature>
<feature type="chain" id="PRO_5045713436" description="RING-type domain-containing protein" evidence="19">
    <location>
        <begin position="21"/>
        <end position="716"/>
    </location>
</feature>
<comment type="similarity">
    <text evidence="14">Belongs to the RING-type zinc finger family. ATL subfamily.</text>
</comment>
<dbReference type="PANTHER" id="PTHR46279">
    <property type="entry name" value="RING/U-BOX SUPERFAMILY PROTEIN"/>
    <property type="match status" value="1"/>
</dbReference>
<feature type="transmembrane region" description="Helical" evidence="18">
    <location>
        <begin position="589"/>
        <end position="614"/>
    </location>
</feature>
<dbReference type="InterPro" id="IPR013083">
    <property type="entry name" value="Znf_RING/FYVE/PHD"/>
</dbReference>
<accession>A0ABQ7MV37</accession>
<evidence type="ECO:0000256" key="16">
    <source>
        <dbReference type="ARBA" id="ARBA00048679"/>
    </source>
</evidence>
<organism evidence="21 22">
    <name type="scientific">Brassica rapa subsp. trilocularis</name>
    <dbReference type="NCBI Taxonomy" id="1813537"/>
    <lineage>
        <taxon>Eukaryota</taxon>
        <taxon>Viridiplantae</taxon>
        <taxon>Streptophyta</taxon>
        <taxon>Embryophyta</taxon>
        <taxon>Tracheophyta</taxon>
        <taxon>Spermatophyta</taxon>
        <taxon>Magnoliopsida</taxon>
        <taxon>eudicotyledons</taxon>
        <taxon>Gunneridae</taxon>
        <taxon>Pentapetalae</taxon>
        <taxon>rosids</taxon>
        <taxon>malvids</taxon>
        <taxon>Brassicales</taxon>
        <taxon>Brassicaceae</taxon>
        <taxon>Brassiceae</taxon>
        <taxon>Brassica</taxon>
    </lineage>
</organism>
<comment type="catalytic activity">
    <reaction evidence="16">
        <text>L-seryl-[protein] + ATP = O-phospho-L-seryl-[protein] + ADP + H(+)</text>
        <dbReference type="Rhea" id="RHEA:17989"/>
        <dbReference type="Rhea" id="RHEA-COMP:9863"/>
        <dbReference type="Rhea" id="RHEA-COMP:11604"/>
        <dbReference type="ChEBI" id="CHEBI:15378"/>
        <dbReference type="ChEBI" id="CHEBI:29999"/>
        <dbReference type="ChEBI" id="CHEBI:30616"/>
        <dbReference type="ChEBI" id="CHEBI:83421"/>
        <dbReference type="ChEBI" id="CHEBI:456216"/>
        <dbReference type="EC" id="2.7.11.1"/>
    </reaction>
</comment>
<evidence type="ECO:0000256" key="17">
    <source>
        <dbReference type="PROSITE-ProRule" id="PRU00175"/>
    </source>
</evidence>
<dbReference type="PANTHER" id="PTHR46279:SF2">
    <property type="entry name" value="RING-H2 FINGER PROTEIN ATL21A-RELATED"/>
    <property type="match status" value="1"/>
</dbReference>
<evidence type="ECO:0000256" key="10">
    <source>
        <dbReference type="ARBA" id="ARBA00022833"/>
    </source>
</evidence>
<evidence type="ECO:0000313" key="21">
    <source>
        <dbReference type="EMBL" id="KAG5402573.1"/>
    </source>
</evidence>
<keyword evidence="10" id="KW-0862">Zinc</keyword>
<keyword evidence="8 17" id="KW-0863">Zinc-finger</keyword>
<sequence>MTFSNQLFFVLFLIFPLLRASHPKDCSSSSCGLQDIHARFPFWLEPNQPDFCGHPGFDLHCTNSQNTALNLPKSGTFLVREIDYRSQHIRLYDPEACLARKLLTFDVSGSPFSALYLAKYTFLTCPNEVVKSSGFDSIPCLGNSTSSFLATTSLDIAKSMLPSCQIVKTLDVPVSRPVVTEKSRFSTNVNNQDLWLKWDSPSCSNCERNHLRCGFISNASLQVKCFPFEKSGHNNTGVQVLKIISLAIFGPIIIFATCIAIGVCTSDRFTSRRRRNVAIAAAQPNEVIVRAGLDESTIESYKKVELGESRRLPGVNDIVCPICLSEYASKETVRCIPECEHCFHIECIDAWLKLHGSCPLCRNSPSPVRFFLIFLFPLRHASKKCSSSFYIPHRCGPLEAPIRFPLCDHAGFNLHCTDLNKTVLELPMSGTFLVRNIDYYKQQIYISDPENCLAKRLLTFNMSGSPFSSRFSIFYTFFSCPNDVVLPFSYRSIPCLNNSTSSFYVTTNYAFVEIMFPSCQIVKRLHVPSPFGEIEFLSYVGNESLMLEWLSPNCRSCEMEYLRCGFKKKSSLEVKCFGSKEPGHLSSGVLAVIISFSIIGAVTLFGTCIAIRVYNSPRRGHSAIAAAATVWQQPREVMAAVRGLDQSTIETYKKVELGQSRRLPGTNGIICPICLSEYASKETIRFMPECDHCFHVECIDVWLKIHGSCPLCRNSR</sequence>
<evidence type="ECO:0000256" key="19">
    <source>
        <dbReference type="SAM" id="SignalP"/>
    </source>
</evidence>
<keyword evidence="4" id="KW-0808">Transferase</keyword>
<keyword evidence="12 18" id="KW-0472">Membrane</keyword>
<feature type="domain" description="RING-type" evidence="20">
    <location>
        <begin position="320"/>
        <end position="362"/>
    </location>
</feature>
<feature type="transmembrane region" description="Helical" evidence="18">
    <location>
        <begin position="243"/>
        <end position="265"/>
    </location>
</feature>
<dbReference type="InterPro" id="IPR046948">
    <property type="entry name" value="ATL20-22-like"/>
</dbReference>
<dbReference type="Gene3D" id="3.30.40.10">
    <property type="entry name" value="Zinc/RING finger domain, C3HC4 (zinc finger)"/>
    <property type="match status" value="2"/>
</dbReference>
<keyword evidence="7 19" id="KW-0732">Signal</keyword>
<dbReference type="InterPro" id="IPR001841">
    <property type="entry name" value="Znf_RING"/>
</dbReference>
<keyword evidence="9" id="KW-0833">Ubl conjugation pathway</keyword>
<dbReference type="InterPro" id="IPR032872">
    <property type="entry name" value="WAK_assoc_C"/>
</dbReference>
<keyword evidence="6" id="KW-0479">Metal-binding</keyword>
<evidence type="ECO:0000256" key="15">
    <source>
        <dbReference type="ARBA" id="ARBA00047899"/>
    </source>
</evidence>
<gene>
    <name evidence="21" type="primary">A04p040480.1_BraROA</name>
    <name evidence="21" type="ORF">IGI04_017180</name>
</gene>
<evidence type="ECO:0000256" key="13">
    <source>
        <dbReference type="ARBA" id="ARBA00023180"/>
    </source>
</evidence>
<comment type="catalytic activity">
    <reaction evidence="1">
        <text>S-ubiquitinyl-[E2 ubiquitin-conjugating enzyme]-L-cysteine + [acceptor protein]-L-lysine = [E2 ubiquitin-conjugating enzyme]-L-cysteine + N(6)-ubiquitinyl-[acceptor protein]-L-lysine.</text>
        <dbReference type="EC" id="2.3.2.27"/>
    </reaction>
</comment>
<comment type="caution">
    <text evidence="21">The sequence shown here is derived from an EMBL/GenBank/DDBJ whole genome shotgun (WGS) entry which is preliminary data.</text>
</comment>